<dbReference type="Pfam" id="PF00126">
    <property type="entry name" value="HTH_1"/>
    <property type="match status" value="1"/>
</dbReference>
<keyword evidence="2" id="KW-0805">Transcription regulation</keyword>
<dbReference type="EMBL" id="BAABGN010000013">
    <property type="protein sequence ID" value="GAA4432889.1"/>
    <property type="molecule type" value="Genomic_DNA"/>
</dbReference>
<sequence length="287" mass="30626">MRYFLAVVDAGTFTAAAEAVRISQSGVSTQLQKLERELGLALIDRSARRVVLTPAGERLVPHARAAIAAVDDVAGAANDIRGLVTGMLRVATVTGMVWQPLFDALATIHTRHPGIDLRLHEGPSGDLIAQIRDGTADVALAAWVGATPEAVQTSVVFDDPLVAVVAPGHPWATRDRIRPAELARTDLISLVRGTGARAALDALLVRAGTSAEPRWEVSSPAYVQMLTSRGLGVGIVSATTARDWEDVVALRIADERARSQLGIVWKRRPSHAAQALLHLLEQPQTHS</sequence>
<dbReference type="InterPro" id="IPR036390">
    <property type="entry name" value="WH_DNA-bd_sf"/>
</dbReference>
<keyword evidence="4" id="KW-0804">Transcription</keyword>
<dbReference type="Gene3D" id="1.10.10.10">
    <property type="entry name" value="Winged helix-like DNA-binding domain superfamily/Winged helix DNA-binding domain"/>
    <property type="match status" value="1"/>
</dbReference>
<organism evidence="6 7">
    <name type="scientific">Georgenia halophila</name>
    <dbReference type="NCBI Taxonomy" id="620889"/>
    <lineage>
        <taxon>Bacteria</taxon>
        <taxon>Bacillati</taxon>
        <taxon>Actinomycetota</taxon>
        <taxon>Actinomycetes</taxon>
        <taxon>Micrococcales</taxon>
        <taxon>Bogoriellaceae</taxon>
        <taxon>Georgenia</taxon>
    </lineage>
</organism>
<dbReference type="PROSITE" id="PS50931">
    <property type="entry name" value="HTH_LYSR"/>
    <property type="match status" value="1"/>
</dbReference>
<feature type="domain" description="HTH lysR-type" evidence="5">
    <location>
        <begin position="1"/>
        <end position="53"/>
    </location>
</feature>
<keyword evidence="3" id="KW-0238">DNA-binding</keyword>
<protein>
    <submittedName>
        <fullName evidence="6">LysR substrate-binding domain-containing protein</fullName>
    </submittedName>
</protein>
<dbReference type="InterPro" id="IPR005119">
    <property type="entry name" value="LysR_subst-bd"/>
</dbReference>
<evidence type="ECO:0000313" key="7">
    <source>
        <dbReference type="Proteomes" id="UP001500622"/>
    </source>
</evidence>
<dbReference type="Pfam" id="PF03466">
    <property type="entry name" value="LysR_substrate"/>
    <property type="match status" value="1"/>
</dbReference>
<dbReference type="Gene3D" id="3.40.190.290">
    <property type="match status" value="1"/>
</dbReference>
<dbReference type="Proteomes" id="UP001500622">
    <property type="component" value="Unassembled WGS sequence"/>
</dbReference>
<reference evidence="7" key="1">
    <citation type="journal article" date="2019" name="Int. J. Syst. Evol. Microbiol.">
        <title>The Global Catalogue of Microorganisms (GCM) 10K type strain sequencing project: providing services to taxonomists for standard genome sequencing and annotation.</title>
        <authorList>
            <consortium name="The Broad Institute Genomics Platform"/>
            <consortium name="The Broad Institute Genome Sequencing Center for Infectious Disease"/>
            <person name="Wu L."/>
            <person name="Ma J."/>
        </authorList>
    </citation>
    <scope>NUCLEOTIDE SEQUENCE [LARGE SCALE GENOMIC DNA]</scope>
    <source>
        <strain evidence="7">JCM 17810</strain>
    </source>
</reference>
<dbReference type="SUPFAM" id="SSF53850">
    <property type="entry name" value="Periplasmic binding protein-like II"/>
    <property type="match status" value="1"/>
</dbReference>
<gene>
    <name evidence="6" type="ORF">GCM10023169_39200</name>
</gene>
<dbReference type="InterPro" id="IPR050950">
    <property type="entry name" value="HTH-type_LysR_regulators"/>
</dbReference>
<dbReference type="InterPro" id="IPR036388">
    <property type="entry name" value="WH-like_DNA-bd_sf"/>
</dbReference>
<name>A0ABP8LN29_9MICO</name>
<evidence type="ECO:0000256" key="3">
    <source>
        <dbReference type="ARBA" id="ARBA00023125"/>
    </source>
</evidence>
<evidence type="ECO:0000256" key="2">
    <source>
        <dbReference type="ARBA" id="ARBA00023015"/>
    </source>
</evidence>
<dbReference type="PANTHER" id="PTHR30419">
    <property type="entry name" value="HTH-TYPE TRANSCRIPTIONAL REGULATOR YBHD"/>
    <property type="match status" value="1"/>
</dbReference>
<evidence type="ECO:0000313" key="6">
    <source>
        <dbReference type="EMBL" id="GAA4432889.1"/>
    </source>
</evidence>
<proteinExistence type="inferred from homology"/>
<dbReference type="SUPFAM" id="SSF46785">
    <property type="entry name" value="Winged helix' DNA-binding domain"/>
    <property type="match status" value="1"/>
</dbReference>
<comment type="caution">
    <text evidence="6">The sequence shown here is derived from an EMBL/GenBank/DDBJ whole genome shotgun (WGS) entry which is preliminary data.</text>
</comment>
<evidence type="ECO:0000259" key="5">
    <source>
        <dbReference type="PROSITE" id="PS50931"/>
    </source>
</evidence>
<dbReference type="PRINTS" id="PR00039">
    <property type="entry name" value="HTHLYSR"/>
</dbReference>
<evidence type="ECO:0000256" key="4">
    <source>
        <dbReference type="ARBA" id="ARBA00023163"/>
    </source>
</evidence>
<accession>A0ABP8LN29</accession>
<dbReference type="InterPro" id="IPR000847">
    <property type="entry name" value="LysR_HTH_N"/>
</dbReference>
<comment type="similarity">
    <text evidence="1">Belongs to the LysR transcriptional regulatory family.</text>
</comment>
<keyword evidence="7" id="KW-1185">Reference proteome</keyword>
<evidence type="ECO:0000256" key="1">
    <source>
        <dbReference type="ARBA" id="ARBA00009437"/>
    </source>
</evidence>